<organism evidence="3">
    <name type="scientific">Proteinivorax hydrogeniformans</name>
    <dbReference type="NCBI Taxonomy" id="1826727"/>
    <lineage>
        <taxon>Bacteria</taxon>
        <taxon>Bacillati</taxon>
        <taxon>Bacillota</taxon>
        <taxon>Clostridia</taxon>
        <taxon>Eubacteriales</taxon>
        <taxon>Proteinivoracaceae</taxon>
        <taxon>Proteinivorax</taxon>
    </lineage>
</organism>
<feature type="domain" description="ABC transporter" evidence="2">
    <location>
        <begin position="172"/>
        <end position="202"/>
    </location>
</feature>
<protein>
    <submittedName>
        <fullName evidence="3">ATP-binding cassette domain-containing protein</fullName>
    </submittedName>
</protein>
<gene>
    <name evidence="3" type="ORF">PRVXH_002054</name>
</gene>
<dbReference type="PANTHER" id="PTHR42855:SF2">
    <property type="entry name" value="DRUG RESISTANCE ABC TRANSPORTER,ATP-BINDING PROTEIN"/>
    <property type="match status" value="1"/>
</dbReference>
<dbReference type="PANTHER" id="PTHR42855">
    <property type="entry name" value="ABC TRANSPORTER ATP-BINDING SUBUNIT"/>
    <property type="match status" value="1"/>
</dbReference>
<dbReference type="InterPro" id="IPR027417">
    <property type="entry name" value="P-loop_NTPase"/>
</dbReference>
<reference evidence="3" key="2">
    <citation type="submission" date="2024-06" db="EMBL/GenBank/DDBJ databases">
        <authorList>
            <person name="Petrova K.O."/>
            <person name="Toshchakov S.V."/>
            <person name="Boltjanskaja Y.V."/>
            <person name="Kevbrin V.V."/>
        </authorList>
    </citation>
    <scope>NUCLEOTIDE SEQUENCE</scope>
    <source>
        <strain evidence="3">Z-710</strain>
    </source>
</reference>
<reference evidence="3" key="1">
    <citation type="journal article" date="2018" name="Antonie Van Leeuwenhoek">
        <title>Proteinivorax hydrogeniformans sp. nov., an anaerobic, haloalkaliphilic bacterium fermenting proteinaceous compounds with high hydrogen production.</title>
        <authorList>
            <person name="Boltyanskaya Y."/>
            <person name="Detkova E."/>
            <person name="Pimenov N."/>
            <person name="Kevbrin V."/>
        </authorList>
    </citation>
    <scope>NUCLEOTIDE SEQUENCE</scope>
    <source>
        <strain evidence="3">Z-710</strain>
    </source>
</reference>
<dbReference type="AlphaFoldDB" id="A0AAU8HS02"/>
<dbReference type="InterPro" id="IPR003439">
    <property type="entry name" value="ABC_transporter-like_ATP-bd"/>
</dbReference>
<feature type="coiled-coil region" evidence="1">
    <location>
        <begin position="87"/>
        <end position="114"/>
    </location>
</feature>
<dbReference type="Gene3D" id="3.40.50.300">
    <property type="entry name" value="P-loop containing nucleotide triphosphate hydrolases"/>
    <property type="match status" value="2"/>
</dbReference>
<dbReference type="InterPro" id="IPR051309">
    <property type="entry name" value="ABCF_ATPase"/>
</dbReference>
<dbReference type="Pfam" id="PF00005">
    <property type="entry name" value="ABC_tran"/>
    <property type="match status" value="2"/>
</dbReference>
<evidence type="ECO:0000313" key="3">
    <source>
        <dbReference type="EMBL" id="XCI28109.1"/>
    </source>
</evidence>
<keyword evidence="3" id="KW-0547">Nucleotide-binding</keyword>
<keyword evidence="3" id="KW-0067">ATP-binding</keyword>
<dbReference type="GO" id="GO:0005524">
    <property type="term" value="F:ATP binding"/>
    <property type="evidence" value="ECO:0007669"/>
    <property type="project" value="UniProtKB-KW"/>
</dbReference>
<dbReference type="EMBL" id="CP159485">
    <property type="protein sequence ID" value="XCI28109.1"/>
    <property type="molecule type" value="Genomic_DNA"/>
</dbReference>
<dbReference type="GO" id="GO:0016887">
    <property type="term" value="F:ATP hydrolysis activity"/>
    <property type="evidence" value="ECO:0007669"/>
    <property type="project" value="InterPro"/>
</dbReference>
<name>A0AAU8HS02_9FIRM</name>
<sequence length="203" mass="22543">MIELALKNICKHYGAEQVLSDISFELKTKERVGLIGANGSGKTTILKIITEEEPQDKGQIHKRKGLKIGCLQQIPLYPDSFTVKDVLNTAFKEHKKLQQKLQSLENQMSSLTDTKLKSAVKEYGALQQKFEEIGGYQIESDINRICSGSRSSNDVIIIDSLKFGYKGGDLLLDNINLKVNYGQRLALVGKNGCGKSTLIKILQ</sequence>
<keyword evidence="1" id="KW-0175">Coiled coil</keyword>
<dbReference type="SUPFAM" id="SSF52540">
    <property type="entry name" value="P-loop containing nucleoside triphosphate hydrolases"/>
    <property type="match status" value="2"/>
</dbReference>
<evidence type="ECO:0000259" key="2">
    <source>
        <dbReference type="Pfam" id="PF00005"/>
    </source>
</evidence>
<proteinExistence type="predicted"/>
<feature type="domain" description="ABC transporter" evidence="2">
    <location>
        <begin position="19"/>
        <end position="118"/>
    </location>
</feature>
<accession>A0AAU8HS02</accession>
<evidence type="ECO:0000256" key="1">
    <source>
        <dbReference type="SAM" id="Coils"/>
    </source>
</evidence>
<dbReference type="RefSeq" id="WP_353892686.1">
    <property type="nucleotide sequence ID" value="NZ_CP159485.1"/>
</dbReference>